<dbReference type="RefSeq" id="WP_225555202.1">
    <property type="nucleotide sequence ID" value="NZ_JADEYP010000065.1"/>
</dbReference>
<organism evidence="3 4">
    <name type="scientific">Sphingobacterium bovistauri</name>
    <dbReference type="NCBI Taxonomy" id="2781959"/>
    <lineage>
        <taxon>Bacteria</taxon>
        <taxon>Pseudomonadati</taxon>
        <taxon>Bacteroidota</taxon>
        <taxon>Sphingobacteriia</taxon>
        <taxon>Sphingobacteriales</taxon>
        <taxon>Sphingobacteriaceae</taxon>
        <taxon>Sphingobacterium</taxon>
    </lineage>
</organism>
<sequence>MRKNQKYNFNFKLRLVTILQQGKDSIGGLAKLEGLSKSNLQFWLRLYEYYGEQGLRGVARKTFTIEEKNTIIQEYQQSSLSLMETCVKYRISNPSVLSTWNNKFQSNGFSGLQETRGRPRKTTTINTMTKKTTIPGIKSSMSEVEKLTIEVEYLRAENDYLKKLEALAQSKQAKKKKP</sequence>
<dbReference type="SUPFAM" id="SSF48295">
    <property type="entry name" value="TrpR-like"/>
    <property type="match status" value="1"/>
</dbReference>
<dbReference type="InterPro" id="IPR010921">
    <property type="entry name" value="Trp_repressor/repl_initiator"/>
</dbReference>
<dbReference type="Pfam" id="PF13518">
    <property type="entry name" value="HTH_28"/>
    <property type="match status" value="1"/>
</dbReference>
<comment type="similarity">
    <text evidence="1">Belongs to the IS150/IS1296 orfA family.</text>
</comment>
<dbReference type="Proteomes" id="UP001165302">
    <property type="component" value="Unassembled WGS sequence"/>
</dbReference>
<dbReference type="PANTHER" id="PTHR33795">
    <property type="entry name" value="INSERTION ELEMENT IS150 PROTEIN INSJ"/>
    <property type="match status" value="1"/>
</dbReference>
<dbReference type="EMBL" id="JADEYP010000065">
    <property type="protein sequence ID" value="MCA5006849.1"/>
    <property type="molecule type" value="Genomic_DNA"/>
</dbReference>
<evidence type="ECO:0000313" key="3">
    <source>
        <dbReference type="EMBL" id="MCA5006849.1"/>
    </source>
</evidence>
<dbReference type="Gene3D" id="1.10.10.10">
    <property type="entry name" value="Winged helix-like DNA-binding domain superfamily/Winged helix DNA-binding domain"/>
    <property type="match status" value="1"/>
</dbReference>
<evidence type="ECO:0000313" key="4">
    <source>
        <dbReference type="Proteomes" id="UP001165302"/>
    </source>
</evidence>
<reference evidence="3" key="1">
    <citation type="submission" date="2020-10" db="EMBL/GenBank/DDBJ databases">
        <authorList>
            <person name="Lu T."/>
            <person name="Wang Q."/>
            <person name="Han X."/>
        </authorList>
    </citation>
    <scope>NUCLEOTIDE SEQUENCE</scope>
    <source>
        <strain evidence="3">WQ 366</strain>
    </source>
</reference>
<evidence type="ECO:0000256" key="1">
    <source>
        <dbReference type="ARBA" id="ARBA00038232"/>
    </source>
</evidence>
<proteinExistence type="inferred from homology"/>
<evidence type="ECO:0000259" key="2">
    <source>
        <dbReference type="Pfam" id="PF13518"/>
    </source>
</evidence>
<dbReference type="InterPro" id="IPR036388">
    <property type="entry name" value="WH-like_DNA-bd_sf"/>
</dbReference>
<comment type="caution">
    <text evidence="3">The sequence shown here is derived from an EMBL/GenBank/DDBJ whole genome shotgun (WGS) entry which is preliminary data.</text>
</comment>
<dbReference type="PANTHER" id="PTHR33795:SF1">
    <property type="entry name" value="INSERTION ELEMENT IS150 PROTEIN INSJ"/>
    <property type="match status" value="1"/>
</dbReference>
<dbReference type="InterPro" id="IPR052057">
    <property type="entry name" value="IS150/IS1296_orfA-like"/>
</dbReference>
<gene>
    <name evidence="3" type="ORF">IPZ78_17085</name>
</gene>
<keyword evidence="4" id="KW-1185">Reference proteome</keyword>
<dbReference type="InterPro" id="IPR055247">
    <property type="entry name" value="InsJ-like_HTH"/>
</dbReference>
<name>A0ABS7ZD29_9SPHI</name>
<accession>A0ABS7ZD29</accession>
<feature type="domain" description="Insertion element IS150 protein InsJ-like helix-turn-helix" evidence="2">
    <location>
        <begin position="71"/>
        <end position="120"/>
    </location>
</feature>
<protein>
    <recommendedName>
        <fullName evidence="2">Insertion element IS150 protein InsJ-like helix-turn-helix domain-containing protein</fullName>
    </recommendedName>
</protein>